<dbReference type="InterPro" id="IPR007263">
    <property type="entry name" value="DCC1-like"/>
</dbReference>
<reference evidence="1 2" key="1">
    <citation type="submission" date="2013-09" db="EMBL/GenBank/DDBJ databases">
        <title>Whole genome shotgun sequence of Vibrio proteolyticus NBRC 13287.</title>
        <authorList>
            <person name="Isaki S."/>
            <person name="Hosoyama A."/>
            <person name="Numata M."/>
            <person name="Hashimoto M."/>
            <person name="Hosoyama Y."/>
            <person name="Tsuchikane K."/>
            <person name="Noguchi M."/>
            <person name="Hirakata S."/>
            <person name="Ichikawa N."/>
            <person name="Ohji S."/>
            <person name="Yamazoe A."/>
            <person name="Fujita N."/>
        </authorList>
    </citation>
    <scope>NUCLEOTIDE SEQUENCE [LARGE SCALE GENOMIC DNA]</scope>
    <source>
        <strain evidence="1 2">NBRC 13287</strain>
    </source>
</reference>
<accession>U3BQF8</accession>
<proteinExistence type="predicted"/>
<keyword evidence="2" id="KW-1185">Reference proteome</keyword>
<evidence type="ECO:0000313" key="1">
    <source>
        <dbReference type="EMBL" id="GAD68758.1"/>
    </source>
</evidence>
<gene>
    <name evidence="1" type="ORF">VPR01S_19_00400</name>
</gene>
<dbReference type="PANTHER" id="PTHR34290:SF2">
    <property type="entry name" value="OS04G0668800 PROTEIN"/>
    <property type="match status" value="1"/>
</dbReference>
<name>U3BQF8_VIBPR</name>
<dbReference type="InterPro" id="IPR044691">
    <property type="entry name" value="DCC1_Trx"/>
</dbReference>
<dbReference type="STRING" id="1219065.VPR01S_19_00400"/>
<comment type="caution">
    <text evidence="1">The sequence shown here is derived from an EMBL/GenBank/DDBJ whole genome shotgun (WGS) entry which is preliminary data.</text>
</comment>
<dbReference type="Pfam" id="PF04134">
    <property type="entry name" value="DCC1-like"/>
    <property type="match status" value="1"/>
</dbReference>
<organism evidence="1 2">
    <name type="scientific">Vibrio proteolyticus NBRC 13287</name>
    <dbReference type="NCBI Taxonomy" id="1219065"/>
    <lineage>
        <taxon>Bacteria</taxon>
        <taxon>Pseudomonadati</taxon>
        <taxon>Pseudomonadota</taxon>
        <taxon>Gammaproteobacteria</taxon>
        <taxon>Vibrionales</taxon>
        <taxon>Vibrionaceae</taxon>
        <taxon>Vibrio</taxon>
    </lineage>
</organism>
<dbReference type="eggNOG" id="COG3011">
    <property type="taxonomic scope" value="Bacteria"/>
</dbReference>
<dbReference type="GO" id="GO:0015035">
    <property type="term" value="F:protein-disulfide reductase activity"/>
    <property type="evidence" value="ECO:0007669"/>
    <property type="project" value="InterPro"/>
</dbReference>
<sequence>MTELILFYDGHCPLCVSEMQRLTRNDQHQRLLLVDIHTPDFANYPHIDAQSASDILHGVTADGTLLLGLDAIHRAWQLVGKGRWYAPLRWWWLRPLADWAYLKFAANRYTLSRWLTGRARCQQGQCKKQL</sequence>
<dbReference type="Proteomes" id="UP000016570">
    <property type="component" value="Unassembled WGS sequence"/>
</dbReference>
<dbReference type="PANTHER" id="PTHR34290">
    <property type="entry name" value="SI:CH73-390P7.2"/>
    <property type="match status" value="1"/>
</dbReference>
<evidence type="ECO:0000313" key="2">
    <source>
        <dbReference type="Proteomes" id="UP000016570"/>
    </source>
</evidence>
<protein>
    <recommendedName>
        <fullName evidence="3">Thiol-disulfide oxidoreductase</fullName>
    </recommendedName>
</protein>
<dbReference type="RefSeq" id="WP_021706726.1">
    <property type="nucleotide sequence ID" value="NZ_BATJ01000019.1"/>
</dbReference>
<dbReference type="EMBL" id="BATJ01000019">
    <property type="protein sequence ID" value="GAD68758.1"/>
    <property type="molecule type" value="Genomic_DNA"/>
</dbReference>
<evidence type="ECO:0008006" key="3">
    <source>
        <dbReference type="Google" id="ProtNLM"/>
    </source>
</evidence>
<dbReference type="AlphaFoldDB" id="U3BQF8"/>